<dbReference type="RefSeq" id="XP_022329300.1">
    <property type="nucleotide sequence ID" value="XM_022473592.1"/>
</dbReference>
<organism evidence="4 5">
    <name type="scientific">Crassostrea virginica</name>
    <name type="common">Eastern oyster</name>
    <dbReference type="NCBI Taxonomy" id="6565"/>
    <lineage>
        <taxon>Eukaryota</taxon>
        <taxon>Metazoa</taxon>
        <taxon>Spiralia</taxon>
        <taxon>Lophotrochozoa</taxon>
        <taxon>Mollusca</taxon>
        <taxon>Bivalvia</taxon>
        <taxon>Autobranchia</taxon>
        <taxon>Pteriomorphia</taxon>
        <taxon>Ostreida</taxon>
        <taxon>Ostreoidea</taxon>
        <taxon>Ostreidae</taxon>
        <taxon>Crassostrea</taxon>
    </lineage>
</organism>
<keyword evidence="3" id="KW-0067">ATP-binding</keyword>
<keyword evidence="1" id="KW-0547">Nucleotide-binding</keyword>
<dbReference type="Pfam" id="PF03266">
    <property type="entry name" value="NTPase_1"/>
    <property type="match status" value="1"/>
</dbReference>
<dbReference type="KEGG" id="cvn:111128130"/>
<keyword evidence="4" id="KW-1185">Reference proteome</keyword>
<dbReference type="SUPFAM" id="SSF52540">
    <property type="entry name" value="P-loop containing nucleoside triphosphate hydrolases"/>
    <property type="match status" value="1"/>
</dbReference>
<dbReference type="GeneID" id="111128130"/>
<dbReference type="OrthoDB" id="446244at2759"/>
<dbReference type="Gene3D" id="3.40.50.300">
    <property type="entry name" value="P-loop containing nucleotide triphosphate hydrolases"/>
    <property type="match status" value="1"/>
</dbReference>
<evidence type="ECO:0000313" key="5">
    <source>
        <dbReference type="RefSeq" id="XP_022329300.1"/>
    </source>
</evidence>
<reference evidence="5" key="1">
    <citation type="submission" date="2025-08" db="UniProtKB">
        <authorList>
            <consortium name="RefSeq"/>
        </authorList>
    </citation>
    <scope>IDENTIFICATION</scope>
    <source>
        <tissue evidence="5">Whole sample</tissue>
    </source>
</reference>
<name>A0A8B8DNG2_CRAVI</name>
<dbReference type="PANTHER" id="PTHR43146">
    <property type="entry name" value="CANCER-RELATED NUCLEOSIDE-TRIPHOSPHATASE"/>
    <property type="match status" value="1"/>
</dbReference>
<evidence type="ECO:0000256" key="1">
    <source>
        <dbReference type="ARBA" id="ARBA00022741"/>
    </source>
</evidence>
<sequence>MATSATCPRIRHIALTGRPDMMINNLLGIGKTTLTKKIYSALRQTGVEVRGFYTEEIRGAGQRLGFDVVTLDGNRGPLARLQDNESGSFPQKRSYVVGKYEVKLNSFENIALPTLRITKNNQTGSKSQVFIIDEIGKMELFSATFVSMVQDILKCPTSTVITTIPIPKGKPIPFVEEIRNHPQVQVFTVTMENRNHIIEDIMKTINSVTV</sequence>
<evidence type="ECO:0000256" key="3">
    <source>
        <dbReference type="ARBA" id="ARBA00022840"/>
    </source>
</evidence>
<dbReference type="GO" id="GO:0017111">
    <property type="term" value="F:ribonucleoside triphosphate phosphatase activity"/>
    <property type="evidence" value="ECO:0007669"/>
    <property type="project" value="InterPro"/>
</dbReference>
<dbReference type="GO" id="GO:0005524">
    <property type="term" value="F:ATP binding"/>
    <property type="evidence" value="ECO:0007669"/>
    <property type="project" value="UniProtKB-KW"/>
</dbReference>
<evidence type="ECO:0000256" key="2">
    <source>
        <dbReference type="ARBA" id="ARBA00022801"/>
    </source>
</evidence>
<evidence type="ECO:0000313" key="4">
    <source>
        <dbReference type="Proteomes" id="UP000694844"/>
    </source>
</evidence>
<dbReference type="AlphaFoldDB" id="A0A8B8DNG2"/>
<dbReference type="Proteomes" id="UP000694844">
    <property type="component" value="Chromosome 4"/>
</dbReference>
<protein>
    <submittedName>
        <fullName evidence="5">Cancer-related nucleoside-triphosphatase-like isoform X1</fullName>
    </submittedName>
</protein>
<gene>
    <name evidence="5" type="primary">LOC111128130</name>
</gene>
<proteinExistence type="predicted"/>
<dbReference type="InterPro" id="IPR027417">
    <property type="entry name" value="P-loop_NTPase"/>
</dbReference>
<dbReference type="PANTHER" id="PTHR43146:SF1">
    <property type="entry name" value="CANCER-RELATED NUCLEOSIDE-TRIPHOSPHATASE"/>
    <property type="match status" value="1"/>
</dbReference>
<dbReference type="InterPro" id="IPR004948">
    <property type="entry name" value="Nuc-triphosphatase_THEP1"/>
</dbReference>
<keyword evidence="2" id="KW-0378">Hydrolase</keyword>
<accession>A0A8B8DNG2</accession>